<dbReference type="Proteomes" id="UP000240760">
    <property type="component" value="Unassembled WGS sequence"/>
</dbReference>
<sequence>MPIAILTHIHSFQPMGMLETSQKVQTKREGLQSSATTRSRETINRASRSMSIVKCRTDRPGHLRQYQHACKQHIAISILDFVMDGSLSSNTRGWLQRRVVLLEGVWACANDSPLRGVRMTCSCAQFAIRASTWLSRVYQSCCSGILLLLTSASAGCRETQLRRAWIGTGG</sequence>
<dbReference type="EMBL" id="KZ679127">
    <property type="protein sequence ID" value="PTB80167.1"/>
    <property type="molecule type" value="Genomic_DNA"/>
</dbReference>
<organism evidence="1 2">
    <name type="scientific">Trichoderma longibrachiatum ATCC 18648</name>
    <dbReference type="NCBI Taxonomy" id="983965"/>
    <lineage>
        <taxon>Eukaryota</taxon>
        <taxon>Fungi</taxon>
        <taxon>Dikarya</taxon>
        <taxon>Ascomycota</taxon>
        <taxon>Pezizomycotina</taxon>
        <taxon>Sordariomycetes</taxon>
        <taxon>Hypocreomycetidae</taxon>
        <taxon>Hypocreales</taxon>
        <taxon>Hypocreaceae</taxon>
        <taxon>Trichoderma</taxon>
    </lineage>
</organism>
<name>A0A2T4CF25_TRILO</name>
<gene>
    <name evidence="1" type="ORF">M440DRAFT_182975</name>
</gene>
<keyword evidence="2" id="KW-1185">Reference proteome</keyword>
<proteinExistence type="predicted"/>
<evidence type="ECO:0000313" key="2">
    <source>
        <dbReference type="Proteomes" id="UP000240760"/>
    </source>
</evidence>
<dbReference type="AlphaFoldDB" id="A0A2T4CF25"/>
<reference evidence="1 2" key="1">
    <citation type="submission" date="2016-07" db="EMBL/GenBank/DDBJ databases">
        <title>Multiple horizontal gene transfer events from other fungi enriched the ability of initially mycotrophic Trichoderma (Ascomycota) to feed on dead plant biomass.</title>
        <authorList>
            <consortium name="DOE Joint Genome Institute"/>
            <person name="Aerts A."/>
            <person name="Atanasova L."/>
            <person name="Chenthamara K."/>
            <person name="Zhang J."/>
            <person name="Grujic M."/>
            <person name="Henrissat B."/>
            <person name="Kuo A."/>
            <person name="Salamov A."/>
            <person name="Lipzen A."/>
            <person name="Labutti K."/>
            <person name="Barry K."/>
            <person name="Miao Y."/>
            <person name="Rahimi M.J."/>
            <person name="Shen Q."/>
            <person name="Grigoriev I.V."/>
            <person name="Kubicek C.P."/>
            <person name="Druzhinina I.S."/>
        </authorList>
    </citation>
    <scope>NUCLEOTIDE SEQUENCE [LARGE SCALE GENOMIC DNA]</scope>
    <source>
        <strain evidence="1 2">ATCC 18648</strain>
    </source>
</reference>
<accession>A0A2T4CF25</accession>
<protein>
    <submittedName>
        <fullName evidence="1">Uncharacterized protein</fullName>
    </submittedName>
</protein>
<dbReference type="OrthoDB" id="10628283at2759"/>
<evidence type="ECO:0000313" key="1">
    <source>
        <dbReference type="EMBL" id="PTB80167.1"/>
    </source>
</evidence>